<reference evidence="1 2" key="1">
    <citation type="submission" date="2014-07" db="EMBL/GenBank/DDBJ databases">
        <title>Methanogenic archaea and the global carbon cycle.</title>
        <authorList>
            <person name="Henriksen J.R."/>
            <person name="Luke J."/>
            <person name="Reinhart S."/>
            <person name="Benedict M.N."/>
            <person name="Youngblut N.D."/>
            <person name="Metcalf M.E."/>
            <person name="Whitaker R.J."/>
            <person name="Metcalf W.W."/>
        </authorList>
    </citation>
    <scope>NUCLEOTIDE SEQUENCE [LARGE SCALE GENOMIC DNA]</scope>
    <source>
        <strain evidence="2">ATCC 43570 / DSM 1825 / OCM 12 / VKM B-1830 / TM-1</strain>
    </source>
</reference>
<dbReference type="HOGENOM" id="CLU_2597801_0_0_2"/>
<organism evidence="1 2">
    <name type="scientific">Methanosarcina thermophila (strain ATCC 43570 / DSM 1825 / OCM 12 / VKM B-1830 / TM-1)</name>
    <dbReference type="NCBI Taxonomy" id="523844"/>
    <lineage>
        <taxon>Archaea</taxon>
        <taxon>Methanobacteriati</taxon>
        <taxon>Methanobacteriota</taxon>
        <taxon>Stenosarchaea group</taxon>
        <taxon>Methanomicrobia</taxon>
        <taxon>Methanosarcinales</taxon>
        <taxon>Methanosarcinaceae</taxon>
        <taxon>Methanosarcina</taxon>
    </lineage>
</organism>
<protein>
    <submittedName>
        <fullName evidence="1">Uncharacterized protein</fullName>
    </submittedName>
</protein>
<dbReference type="AlphaFoldDB" id="A0A0E3KQ05"/>
<evidence type="ECO:0000313" key="1">
    <source>
        <dbReference type="EMBL" id="AKB13631.1"/>
    </source>
</evidence>
<dbReference type="KEGG" id="mthr:MSTHT_1873"/>
<dbReference type="Proteomes" id="UP000066529">
    <property type="component" value="Chromosome"/>
</dbReference>
<dbReference type="STRING" id="523844.MSTHT_1873"/>
<proteinExistence type="predicted"/>
<sequence>MPASETSQEASASAEPDGLYRIPKIPTSIKRKPRRRTAGLEALILEEALYLLAFFPESCLLKGTLPKKFQLRPDAVYST</sequence>
<dbReference type="PATRIC" id="fig|523844.20.peg.2308"/>
<name>A0A0E3KQ05_METTT</name>
<dbReference type="EMBL" id="CP009501">
    <property type="protein sequence ID" value="AKB13631.1"/>
    <property type="molecule type" value="Genomic_DNA"/>
</dbReference>
<accession>A0A0E3KQ05</accession>
<gene>
    <name evidence="1" type="ORF">MSTHT_1873</name>
</gene>
<evidence type="ECO:0000313" key="2">
    <source>
        <dbReference type="Proteomes" id="UP000066529"/>
    </source>
</evidence>